<dbReference type="InterPro" id="IPR029058">
    <property type="entry name" value="AB_hydrolase_fold"/>
</dbReference>
<reference evidence="2" key="1">
    <citation type="journal article" date="2019" name="Int. J. Syst. Evol. Microbiol.">
        <title>The Global Catalogue of Microorganisms (GCM) 10K type strain sequencing project: providing services to taxonomists for standard genome sequencing and annotation.</title>
        <authorList>
            <consortium name="The Broad Institute Genomics Platform"/>
            <consortium name="The Broad Institute Genome Sequencing Center for Infectious Disease"/>
            <person name="Wu L."/>
            <person name="Ma J."/>
        </authorList>
    </citation>
    <scope>NUCLEOTIDE SEQUENCE [LARGE SCALE GENOMIC DNA]</scope>
    <source>
        <strain evidence="2">JCM 17441</strain>
    </source>
</reference>
<gene>
    <name evidence="1" type="ORF">GCM10022255_100610</name>
</gene>
<evidence type="ECO:0000313" key="1">
    <source>
        <dbReference type="EMBL" id="GAA4262704.1"/>
    </source>
</evidence>
<dbReference type="Pfam" id="PF02450">
    <property type="entry name" value="LCAT"/>
    <property type="match status" value="1"/>
</dbReference>
<keyword evidence="2" id="KW-1185">Reference proteome</keyword>
<name>A0ABP8DSG6_9ACTN</name>
<organism evidence="1 2">
    <name type="scientific">Dactylosporangium darangshiense</name>
    <dbReference type="NCBI Taxonomy" id="579108"/>
    <lineage>
        <taxon>Bacteria</taxon>
        <taxon>Bacillati</taxon>
        <taxon>Actinomycetota</taxon>
        <taxon>Actinomycetes</taxon>
        <taxon>Micromonosporales</taxon>
        <taxon>Micromonosporaceae</taxon>
        <taxon>Dactylosporangium</taxon>
    </lineage>
</organism>
<dbReference type="RefSeq" id="WP_345140489.1">
    <property type="nucleotide sequence ID" value="NZ_BAABAT010000054.1"/>
</dbReference>
<dbReference type="Gene3D" id="3.40.50.1820">
    <property type="entry name" value="alpha/beta hydrolase"/>
    <property type="match status" value="1"/>
</dbReference>
<dbReference type="InterPro" id="IPR003386">
    <property type="entry name" value="LACT/PDAT_acylTrfase"/>
</dbReference>
<sequence>MPIDGAPGDQWVNQDAIIVVPGILGSELVDTATGDVLWGLHPSVFARGWLTASNLRRLHLDDDERAGRYGRIAATRLLRAPVWLPVLRGQEPYTDLLDALHKVVPHPAALAEFPYDWRLPVEHNAARLAEAAMAHLERWRRHPVHDAARRLDPAGRPARLVLIAHSMGGLLVRCLSLIAGVADEIRAGITLGTPFYGAVRAVAMLASGDSPVPLPATRPASALLRRRPDRGMRALSRTLPGVYDLLPTYQCVDEGTGVRGLTADDVAAIGGDPELAAAAAAFHRRLARVTPAGHRPVIGSDQPTATNLRIAGGTVELSPLECYHDADGRMRRRDRQGDGTVPLGAAQLPGAEATYLPQQHGGLARASDVVRHAVHIAREPDRDHLGPTLAAGRIGLDAPDHPVVAGEPWSAVVTGLEHPADATCTIVDPVTKQPVASAKLERRDGVVHALARLPEPGIFRLQVAGSGYSPVSQLVVGISADADGADD</sequence>
<proteinExistence type="predicted"/>
<dbReference type="PANTHER" id="PTHR11440">
    <property type="entry name" value="LECITHIN-CHOLESTEROL ACYLTRANSFERASE-RELATED"/>
    <property type="match status" value="1"/>
</dbReference>
<comment type="caution">
    <text evidence="1">The sequence shown here is derived from an EMBL/GenBank/DDBJ whole genome shotgun (WGS) entry which is preliminary data.</text>
</comment>
<accession>A0ABP8DSG6</accession>
<dbReference type="EMBL" id="BAABAT010000054">
    <property type="protein sequence ID" value="GAA4262704.1"/>
    <property type="molecule type" value="Genomic_DNA"/>
</dbReference>
<evidence type="ECO:0008006" key="3">
    <source>
        <dbReference type="Google" id="ProtNLM"/>
    </source>
</evidence>
<evidence type="ECO:0000313" key="2">
    <source>
        <dbReference type="Proteomes" id="UP001500620"/>
    </source>
</evidence>
<dbReference type="SUPFAM" id="SSF53474">
    <property type="entry name" value="alpha/beta-Hydrolases"/>
    <property type="match status" value="1"/>
</dbReference>
<protein>
    <recommendedName>
        <fullName evidence="3">Lecithin:cholesterol acyltransferase</fullName>
    </recommendedName>
</protein>
<dbReference type="Proteomes" id="UP001500620">
    <property type="component" value="Unassembled WGS sequence"/>
</dbReference>